<gene>
    <name evidence="7" type="ORF">PRK78_005210</name>
</gene>
<evidence type="ECO:0000256" key="4">
    <source>
        <dbReference type="ARBA" id="ARBA00023239"/>
    </source>
</evidence>
<dbReference type="CDD" id="cd00488">
    <property type="entry name" value="PCD_DCoH"/>
    <property type="match status" value="1"/>
</dbReference>
<dbReference type="SUPFAM" id="SSF55248">
    <property type="entry name" value="PCD-like"/>
    <property type="match status" value="1"/>
</dbReference>
<dbReference type="AlphaFoldDB" id="A0AAF0DJ91"/>
<dbReference type="InterPro" id="IPR000836">
    <property type="entry name" value="PRTase_dom"/>
</dbReference>
<evidence type="ECO:0000259" key="6">
    <source>
        <dbReference type="Pfam" id="PF14681"/>
    </source>
</evidence>
<organism evidence="7 8">
    <name type="scientific">Emydomyces testavorans</name>
    <dbReference type="NCBI Taxonomy" id="2070801"/>
    <lineage>
        <taxon>Eukaryota</taxon>
        <taxon>Fungi</taxon>
        <taxon>Dikarya</taxon>
        <taxon>Ascomycota</taxon>
        <taxon>Pezizomycotina</taxon>
        <taxon>Eurotiomycetes</taxon>
        <taxon>Eurotiomycetidae</taxon>
        <taxon>Onygenales</taxon>
        <taxon>Nannizziopsiaceae</taxon>
        <taxon>Emydomyces</taxon>
    </lineage>
</organism>
<reference evidence="7" key="1">
    <citation type="submission" date="2023-03" db="EMBL/GenBank/DDBJ databases">
        <title>Emydomyces testavorans Genome Sequence.</title>
        <authorList>
            <person name="Hoyer L."/>
        </authorList>
    </citation>
    <scope>NUCLEOTIDE SEQUENCE</scope>
    <source>
        <strain evidence="7">16-2883</strain>
    </source>
</reference>
<dbReference type="EC" id="4.2.1.96" evidence="3"/>
<accession>A0AAF0DJ91</accession>
<evidence type="ECO:0000313" key="8">
    <source>
        <dbReference type="Proteomes" id="UP001219355"/>
    </source>
</evidence>
<evidence type="ECO:0000256" key="1">
    <source>
        <dbReference type="ARBA" id="ARBA00001554"/>
    </source>
</evidence>
<protein>
    <recommendedName>
        <fullName evidence="3">4a-hydroxytetrahydrobiopterin dehydratase</fullName>
        <ecNumber evidence="3">4.2.1.96</ecNumber>
    </recommendedName>
    <alternativeName>
        <fullName evidence="5">4-alpha-hydroxy-tetrahydropterin dehydratase</fullName>
    </alternativeName>
</protein>
<keyword evidence="4 7" id="KW-0456">Lyase</keyword>
<dbReference type="CDD" id="cd06223">
    <property type="entry name" value="PRTases_typeI"/>
    <property type="match status" value="1"/>
</dbReference>
<dbReference type="GO" id="GO:0006729">
    <property type="term" value="P:tetrahydrobiopterin biosynthetic process"/>
    <property type="evidence" value="ECO:0007669"/>
    <property type="project" value="InterPro"/>
</dbReference>
<name>A0AAF0DJ91_9EURO</name>
<evidence type="ECO:0000256" key="5">
    <source>
        <dbReference type="ARBA" id="ARBA00030497"/>
    </source>
</evidence>
<dbReference type="Pfam" id="PF14681">
    <property type="entry name" value="UPRTase"/>
    <property type="match status" value="1"/>
</dbReference>
<sequence length="326" mass="35706">MAISSTPIVEVSASSPDIQPLMALFRSATSTPRSMQNTIHALTHHVASAAQSHDPSLSTHSTTLIPILRGALPMLVAAQPLFPSTSCLLARCSKKKGTGDVIVEWLGRKPYPAGPDDDDDDGRLIILDTIIATGDTILHLCNEIQRLSKQNGHNADKSIVVLCCYAAPDALDRIANHPLVELIVVAQRAERCDDAGYLVPYTNGDIGDKIFGSAGHEEVQQQPVIAEGQDEAAVRAGVEALLTRNGGLWQLTADGRGIEREIRFKTFSRTWAFMQRIADEAAKHRHHPEWTNVYNKVSVRWTTHQPQGLTELDVTLARLCDEYSRP</sequence>
<comment type="catalytic activity">
    <reaction evidence="1">
        <text>(4aS,6R)-4a-hydroxy-L-erythro-5,6,7,8-tetrahydrobiopterin = (6R)-L-erythro-6,7-dihydrobiopterin + H2O</text>
        <dbReference type="Rhea" id="RHEA:11920"/>
        <dbReference type="ChEBI" id="CHEBI:15377"/>
        <dbReference type="ChEBI" id="CHEBI:15642"/>
        <dbReference type="ChEBI" id="CHEBI:43120"/>
        <dbReference type="EC" id="4.2.1.96"/>
    </reaction>
</comment>
<evidence type="ECO:0000256" key="2">
    <source>
        <dbReference type="ARBA" id="ARBA00006472"/>
    </source>
</evidence>
<evidence type="ECO:0000313" key="7">
    <source>
        <dbReference type="EMBL" id="WEW59730.1"/>
    </source>
</evidence>
<dbReference type="InterPro" id="IPR036428">
    <property type="entry name" value="PCD_sf"/>
</dbReference>
<dbReference type="EMBL" id="CP120629">
    <property type="protein sequence ID" value="WEW59730.1"/>
    <property type="molecule type" value="Genomic_DNA"/>
</dbReference>
<dbReference type="PANTHER" id="PTHR12599">
    <property type="entry name" value="PTERIN-4-ALPHA-CARBINOLAMINE DEHYDRATASE"/>
    <property type="match status" value="1"/>
</dbReference>
<dbReference type="PANTHER" id="PTHR12599:SF0">
    <property type="entry name" value="PTERIN-4-ALPHA-CARBINOLAMINE DEHYDRATASE"/>
    <property type="match status" value="1"/>
</dbReference>
<dbReference type="InterPro" id="IPR029057">
    <property type="entry name" value="PRTase-like"/>
</dbReference>
<evidence type="ECO:0000256" key="3">
    <source>
        <dbReference type="ARBA" id="ARBA00013252"/>
    </source>
</evidence>
<comment type="similarity">
    <text evidence="2">Belongs to the pterin-4-alpha-carbinolamine dehydratase family.</text>
</comment>
<keyword evidence="8" id="KW-1185">Reference proteome</keyword>
<dbReference type="Gene3D" id="3.40.50.2020">
    <property type="match status" value="1"/>
</dbReference>
<feature type="domain" description="Phosphoribosyltransferase" evidence="6">
    <location>
        <begin position="57"/>
        <end position="212"/>
    </location>
</feature>
<proteinExistence type="inferred from homology"/>
<dbReference type="Pfam" id="PF01329">
    <property type="entry name" value="Pterin_4a"/>
    <property type="match status" value="1"/>
</dbReference>
<dbReference type="Proteomes" id="UP001219355">
    <property type="component" value="Chromosome 3"/>
</dbReference>
<dbReference type="SUPFAM" id="SSF53271">
    <property type="entry name" value="PRTase-like"/>
    <property type="match status" value="1"/>
</dbReference>
<dbReference type="Gene3D" id="3.30.1360.20">
    <property type="entry name" value="Transcriptional coactivator/pterin dehydratase"/>
    <property type="match status" value="1"/>
</dbReference>
<dbReference type="GO" id="GO:0008124">
    <property type="term" value="F:4-alpha-hydroxytetrahydrobiopterin dehydratase activity"/>
    <property type="evidence" value="ECO:0007669"/>
    <property type="project" value="UniProtKB-EC"/>
</dbReference>
<dbReference type="InterPro" id="IPR001533">
    <property type="entry name" value="Pterin_deHydtase"/>
</dbReference>